<keyword evidence="2" id="KW-0479">Metal-binding</keyword>
<evidence type="ECO:0000259" key="8">
    <source>
        <dbReference type="Pfam" id="PF08600"/>
    </source>
</evidence>
<feature type="region of interest" description="Disordered" evidence="6">
    <location>
        <begin position="255"/>
        <end position="307"/>
    </location>
</feature>
<keyword evidence="4" id="KW-0862">Zinc</keyword>
<feature type="region of interest" description="Disordered" evidence="6">
    <location>
        <begin position="15"/>
        <end position="40"/>
    </location>
</feature>
<evidence type="ECO:0000256" key="5">
    <source>
        <dbReference type="ARBA" id="ARBA00023242"/>
    </source>
</evidence>
<protein>
    <recommendedName>
        <fullName evidence="11">mRNA export factor rsm1</fullName>
    </recommendedName>
</protein>
<organism evidence="9 10">
    <name type="scientific">Aspergillus lentulus</name>
    <dbReference type="NCBI Taxonomy" id="293939"/>
    <lineage>
        <taxon>Eukaryota</taxon>
        <taxon>Fungi</taxon>
        <taxon>Dikarya</taxon>
        <taxon>Ascomycota</taxon>
        <taxon>Pezizomycotina</taxon>
        <taxon>Eurotiomycetes</taxon>
        <taxon>Eurotiomycetidae</taxon>
        <taxon>Eurotiales</taxon>
        <taxon>Aspergillaceae</taxon>
        <taxon>Aspergillus</taxon>
        <taxon>Aspergillus subgen. Fumigati</taxon>
    </lineage>
</organism>
<dbReference type="PANTHER" id="PTHR15835:SF6">
    <property type="entry name" value="ZINC FINGER C3HC-TYPE PROTEIN 1"/>
    <property type="match status" value="1"/>
</dbReference>
<feature type="compositionally biased region" description="Low complexity" evidence="6">
    <location>
        <begin position="264"/>
        <end position="290"/>
    </location>
</feature>
<evidence type="ECO:0000256" key="2">
    <source>
        <dbReference type="ARBA" id="ARBA00022723"/>
    </source>
</evidence>
<dbReference type="EMBL" id="BCLY01000001">
    <property type="protein sequence ID" value="GAQ03373.1"/>
    <property type="molecule type" value="Genomic_DNA"/>
</dbReference>
<name>A0AAN4PC63_ASPLE</name>
<feature type="domain" description="C3HC-type" evidence="7">
    <location>
        <begin position="91"/>
        <end position="232"/>
    </location>
</feature>
<evidence type="ECO:0000313" key="9">
    <source>
        <dbReference type="EMBL" id="GAQ03373.1"/>
    </source>
</evidence>
<dbReference type="GO" id="GO:0005634">
    <property type="term" value="C:nucleus"/>
    <property type="evidence" value="ECO:0007669"/>
    <property type="project" value="UniProtKB-SubCell"/>
</dbReference>
<comment type="caution">
    <text evidence="9">The sequence shown here is derived from an EMBL/GenBank/DDBJ whole genome shotgun (WGS) entry which is preliminary data.</text>
</comment>
<evidence type="ECO:0000256" key="4">
    <source>
        <dbReference type="ARBA" id="ARBA00022833"/>
    </source>
</evidence>
<evidence type="ECO:0000256" key="3">
    <source>
        <dbReference type="ARBA" id="ARBA00022771"/>
    </source>
</evidence>
<evidence type="ECO:0008006" key="11">
    <source>
        <dbReference type="Google" id="ProtNLM"/>
    </source>
</evidence>
<dbReference type="InterPro" id="IPR012935">
    <property type="entry name" value="NuBaID_N"/>
</dbReference>
<proteinExistence type="predicted"/>
<feature type="domain" description="NuBaID C-terminal" evidence="8">
    <location>
        <begin position="315"/>
        <end position="411"/>
    </location>
</feature>
<dbReference type="AlphaFoldDB" id="A0AAN4PC63"/>
<comment type="subcellular location">
    <subcellularLocation>
        <location evidence="1">Nucleus</location>
    </subcellularLocation>
</comment>
<evidence type="ECO:0000256" key="1">
    <source>
        <dbReference type="ARBA" id="ARBA00004123"/>
    </source>
</evidence>
<keyword evidence="5" id="KW-0539">Nucleus</keyword>
<dbReference type="Proteomes" id="UP000051487">
    <property type="component" value="Unassembled WGS sequence"/>
</dbReference>
<dbReference type="GO" id="GO:0008270">
    <property type="term" value="F:zinc ion binding"/>
    <property type="evidence" value="ECO:0007669"/>
    <property type="project" value="UniProtKB-KW"/>
</dbReference>
<evidence type="ECO:0000259" key="7">
    <source>
        <dbReference type="Pfam" id="PF07967"/>
    </source>
</evidence>
<dbReference type="PANTHER" id="PTHR15835">
    <property type="entry name" value="NUCLEAR-INTERACTING PARTNER OF ALK"/>
    <property type="match status" value="1"/>
</dbReference>
<gene>
    <name evidence="9" type="ORF">ALT_0694</name>
</gene>
<sequence length="474" mass="53045">MSYAVETKKRKFHRVLESLTKPSTAEPAAKKAPATPPTVRERLPADLSIKKVRLTDKDESDFAAVGRSLLKARASSKVSSVSSTTRPSFVPWDRERFLERLETFRRVDRWSSKPAAISEVEWAKRGWICTDVSRVSCVGGCGGSVVVKLPDELDELDGYDLDKVQERKEVRDKLVEEYASLLVKGHGEHCPWRNKGCDATIHRLPLTNTDTAIASLQKRYSNITKLADKLPAGDIIQTPESFNLDDVLKMLPRESFETGDGLGSTESQHQQQDQSQAKSQDQSQGQSQEQESNEETREKSSQVTVEQSKPINRTAFTLAFFGWDAVSNETAGLVGCSACFRRLGLWMYKPKDNGDATVYDALDVANEHMEYCPWVSGKAQSGTGKSTEKQADLRSGWELLVQALKVKHRRQVRSSASMDTLRAVSETPSGDFPVVDEVNEEQKKASDREWWAKLRRMRQVLNVKSPHGKKSVAP</sequence>
<dbReference type="Pfam" id="PF08600">
    <property type="entry name" value="NuBaID_C"/>
    <property type="match status" value="1"/>
</dbReference>
<dbReference type="Pfam" id="PF07967">
    <property type="entry name" value="zf-C3HC"/>
    <property type="match status" value="1"/>
</dbReference>
<reference evidence="9 10" key="1">
    <citation type="submission" date="2015-11" db="EMBL/GenBank/DDBJ databases">
        <title>Aspergillus lentulus strain IFM 54703T.</title>
        <authorList>
            <person name="Kusuya Y."/>
            <person name="Sakai K."/>
            <person name="Kamei K."/>
            <person name="Takahashi H."/>
            <person name="Yaguchi T."/>
        </authorList>
    </citation>
    <scope>NUCLEOTIDE SEQUENCE [LARGE SCALE GENOMIC DNA]</scope>
    <source>
        <strain evidence="9 10">IFM 54703</strain>
    </source>
</reference>
<feature type="compositionally biased region" description="Low complexity" evidence="6">
    <location>
        <begin position="20"/>
        <end position="33"/>
    </location>
</feature>
<evidence type="ECO:0000256" key="6">
    <source>
        <dbReference type="SAM" id="MobiDB-lite"/>
    </source>
</evidence>
<accession>A0AAN4PC63</accession>
<dbReference type="InterPro" id="IPR013909">
    <property type="entry name" value="NuBaID_C"/>
</dbReference>
<evidence type="ECO:0000313" key="10">
    <source>
        <dbReference type="Proteomes" id="UP000051487"/>
    </source>
</evidence>
<keyword evidence="3" id="KW-0863">Zinc-finger</keyword>